<reference evidence="2" key="1">
    <citation type="submission" date="2022-11" db="UniProtKB">
        <authorList>
            <consortium name="WormBaseParasite"/>
        </authorList>
    </citation>
    <scope>IDENTIFICATION</scope>
</reference>
<protein>
    <submittedName>
        <fullName evidence="2">Uncharacterized protein</fullName>
    </submittedName>
</protein>
<organism evidence="1 2">
    <name type="scientific">Panagrolaimus sp. PS1159</name>
    <dbReference type="NCBI Taxonomy" id="55785"/>
    <lineage>
        <taxon>Eukaryota</taxon>
        <taxon>Metazoa</taxon>
        <taxon>Ecdysozoa</taxon>
        <taxon>Nematoda</taxon>
        <taxon>Chromadorea</taxon>
        <taxon>Rhabditida</taxon>
        <taxon>Tylenchina</taxon>
        <taxon>Panagrolaimomorpha</taxon>
        <taxon>Panagrolaimoidea</taxon>
        <taxon>Panagrolaimidae</taxon>
        <taxon>Panagrolaimus</taxon>
    </lineage>
</organism>
<evidence type="ECO:0000313" key="2">
    <source>
        <dbReference type="WBParaSite" id="PS1159_v2.g838.t1"/>
    </source>
</evidence>
<evidence type="ECO:0000313" key="1">
    <source>
        <dbReference type="Proteomes" id="UP000887580"/>
    </source>
</evidence>
<proteinExistence type="predicted"/>
<name>A0AC35GSS0_9BILA</name>
<dbReference type="Proteomes" id="UP000887580">
    <property type="component" value="Unplaced"/>
</dbReference>
<dbReference type="WBParaSite" id="PS1159_v2.g838.t1">
    <property type="protein sequence ID" value="PS1159_v2.g838.t1"/>
    <property type="gene ID" value="PS1159_v2.g838"/>
</dbReference>
<accession>A0AC35GSS0</accession>
<sequence length="259" mass="29049">MSLESTPNGFDCEVYMILPEYMHVEDESLPQYTKLPLNSSFDGHDEKFWWKSENDLMLPDQISFDSSKNVVINILKSTKIVPYFFRIGSGQPIPIFKFNFDAKCKHAKFELYLNLKPECQVLLHLSKNGFTVSTKDTSNIHFEGLPSSMIFGGKFVSVKVDTPLAIKSLEICDLSNEPDVPLDQFVLQISPVGDVGGCEKAEIVLLNSDMSGTEVLIDRSKIVESIIATTESESNSTIASFVTTPKSVKSAEFAWWWLV</sequence>